<dbReference type="OrthoDB" id="9802715at2"/>
<proteinExistence type="predicted"/>
<keyword evidence="2" id="KW-0479">Metal-binding</keyword>
<dbReference type="InterPro" id="IPR043129">
    <property type="entry name" value="ATPase_NBD"/>
</dbReference>
<feature type="domain" description="ATPase BadF/BadG/BcrA/BcrD type" evidence="5">
    <location>
        <begin position="313"/>
        <end position="566"/>
    </location>
</feature>
<accession>A0A4Z0DA10</accession>
<dbReference type="RefSeq" id="WP_135269968.1">
    <property type="nucleotide sequence ID" value="NZ_SRIB01000001.1"/>
</dbReference>
<keyword evidence="4" id="KW-0411">Iron-sulfur</keyword>
<keyword evidence="8" id="KW-1185">Reference proteome</keyword>
<dbReference type="InterPro" id="IPR002731">
    <property type="entry name" value="ATPase_BadF"/>
</dbReference>
<organism evidence="7 8">
    <name type="scientific">Soehngenia longivitae</name>
    <dbReference type="NCBI Taxonomy" id="2562294"/>
    <lineage>
        <taxon>Bacteria</taxon>
        <taxon>Bacillati</taxon>
        <taxon>Bacillota</taxon>
        <taxon>Tissierellia</taxon>
        <taxon>Tissierellales</taxon>
        <taxon>Tissierellaceae</taxon>
        <taxon>Soehngenia</taxon>
    </lineage>
</organism>
<dbReference type="Pfam" id="PF09989">
    <property type="entry name" value="DUF2229"/>
    <property type="match status" value="1"/>
</dbReference>
<dbReference type="Gene3D" id="3.30.420.40">
    <property type="match status" value="4"/>
</dbReference>
<dbReference type="Pfam" id="PF01869">
    <property type="entry name" value="BcrAD_BadFG"/>
    <property type="match status" value="2"/>
</dbReference>
<dbReference type="CDD" id="cd24035">
    <property type="entry name" value="ASKHA_NBD_O66634-like_rpt2"/>
    <property type="match status" value="1"/>
</dbReference>
<comment type="caution">
    <text evidence="7">The sequence shown here is derived from an EMBL/GenBank/DDBJ whole genome shotgun (WGS) entry which is preliminary data.</text>
</comment>
<evidence type="ECO:0000313" key="7">
    <source>
        <dbReference type="EMBL" id="TFZ41748.1"/>
    </source>
</evidence>
<dbReference type="InterPro" id="IPR051805">
    <property type="entry name" value="Dehydratase_Activator_Redct"/>
</dbReference>
<reference evidence="7 8" key="1">
    <citation type="submission" date="2019-03" db="EMBL/GenBank/DDBJ databases">
        <title>Draft genome sequence data and analysis of a Fermenting Bacterium, Soehngenia longevitae strain 1933PT, isolated from petroleum reservoir in Azerbaijan.</title>
        <authorList>
            <person name="Grouzdev D.S."/>
            <person name="Bidzhieva S.K."/>
            <person name="Sokolova D.S."/>
            <person name="Tourova T.P."/>
            <person name="Poltaraus A.B."/>
            <person name="Nazina T.N."/>
        </authorList>
    </citation>
    <scope>NUCLEOTIDE SEQUENCE [LARGE SCALE GENOMIC DNA]</scope>
    <source>
        <strain evidence="7 8">1933P</strain>
    </source>
</reference>
<keyword evidence="3" id="KW-0408">Iron</keyword>
<dbReference type="PANTHER" id="PTHR32329">
    <property type="entry name" value="BIFUNCTIONAL PROTEIN [INCLUDES 2-HYDROXYACYL-COA DEHYDRATASE (N-TER) AND ITS ACTIVATOR DOMAIN (C_TERM)-RELATED"/>
    <property type="match status" value="1"/>
</dbReference>
<protein>
    <submittedName>
        <fullName evidence="7">2-hydroxyglutaryl-CoA dehydratase</fullName>
    </submittedName>
</protein>
<dbReference type="CDD" id="cd24034">
    <property type="entry name" value="ASKHA_NBD_O66634-like_rpt1"/>
    <property type="match status" value="1"/>
</dbReference>
<dbReference type="EMBL" id="SRIB01000001">
    <property type="protein sequence ID" value="TFZ41748.1"/>
    <property type="molecule type" value="Genomic_DNA"/>
</dbReference>
<dbReference type="NCBIfam" id="TIGR00241">
    <property type="entry name" value="CoA_E_activ"/>
    <property type="match status" value="1"/>
</dbReference>
<gene>
    <name evidence="7" type="ORF">E4100_01020</name>
</gene>
<evidence type="ECO:0000256" key="1">
    <source>
        <dbReference type="ARBA" id="ARBA00001966"/>
    </source>
</evidence>
<name>A0A4Z0DA10_9FIRM</name>
<evidence type="ECO:0000259" key="5">
    <source>
        <dbReference type="Pfam" id="PF01869"/>
    </source>
</evidence>
<dbReference type="PANTHER" id="PTHR32329:SF4">
    <property type="entry name" value="ACTIVATOR OF 2-HYDROXYACYL-COA DEHYDRATASE"/>
    <property type="match status" value="1"/>
</dbReference>
<evidence type="ECO:0000313" key="8">
    <source>
        <dbReference type="Proteomes" id="UP000298381"/>
    </source>
</evidence>
<evidence type="ECO:0000259" key="6">
    <source>
        <dbReference type="Pfam" id="PF09989"/>
    </source>
</evidence>
<dbReference type="GO" id="GO:0051536">
    <property type="term" value="F:iron-sulfur cluster binding"/>
    <property type="evidence" value="ECO:0007669"/>
    <property type="project" value="UniProtKB-KW"/>
</dbReference>
<dbReference type="InterPro" id="IPR008275">
    <property type="entry name" value="CoA_E_activase_dom"/>
</dbReference>
<feature type="domain" description="ATPase BadF/BadG/BcrA/BcrD type" evidence="5">
    <location>
        <begin position="3"/>
        <end position="213"/>
    </location>
</feature>
<dbReference type="AlphaFoldDB" id="A0A4Z0DA10"/>
<dbReference type="SUPFAM" id="SSF53067">
    <property type="entry name" value="Actin-like ATPase domain"/>
    <property type="match status" value="2"/>
</dbReference>
<sequence length="978" mass="108793">MKIGIDVGSTTLKCVVLDESNNMIFHSYERHFSQINEKTIELLEKLKEEFPNLNRASIAISGSAGMGLAQRLKIPFIQEVYATRLAVMKEIEDPDVVIELGGEDAKILFLSNGMEVRMNGSCAGGTGAFIDQMATLMGITLTQMNDLARTYNKIYTIASRCGVFAKSDIQPLLNQGASKNDISCSIFQAVVNQTIGGLAQGRPIKGKVVYLGGPLTFFSELRKRFDDTLGLIGICPENSLYFVALGAAHSAESTMITIDELIYRIKNSGAITRTQNAKRLFDSEDEYIKFKDRHDRDTVNFTDPSTYSKGAYLGIDAGSTTIKACIIAEDETILGSMYSQNEGNPVPILREFLIDFMTKYPQIEILGSAVTGYGEELIKNAFSIDLGIVETIAHYTAAKKYKPDVDFIIDIGGQDIKCFKIKDGLIDNIFLNEACSSGCGSFLQTFAQALGYDIADFARLGIYAKNPVDLGSRCTVFMNSSVKQAQKDGATISDISAGLSISVIKNALYKVIRASNADDLGENIVVQGGTFYNDSVLKAFEDELGKNVIRPNIAGLMGAYGASLYAKHNLKDKTTTINREGLLNFEHKVKSVICGLCENNCTLTINTFGDNRKFIGGNRCERPIKGRTKEEKYNMYDEKKKLLQSYKPIPGKRGKIGIPLALNNYELLPFWHTVFTMLGFEVVSSPFSSRELYTNGQHTIPSDTVCFPAKLVHGHIEYLLDEGIEVIFYPCLTYNFDEKKGDNHFNCPVVAYYPEVIAANVERTNHIVLINDYLGLHNKQSLIKGLYKALNKHFDDINLQQIRFAVECGMREYKIYQGKIRKKGEELLNLSKKLNKRAIVLAGRPYHLDPEVNHGIDKLLTELGVIVLSEDSIAHLGKKIETNVLNQWTYHSRLYTTAKLISNYDNVELIQLVSFGCGLDAITSDEVKEILEENGKIYTQIKIDEITNLGAVKIRVRSLLAALEQREKEGGQVEQKIR</sequence>
<evidence type="ECO:0000256" key="3">
    <source>
        <dbReference type="ARBA" id="ARBA00023004"/>
    </source>
</evidence>
<dbReference type="Proteomes" id="UP000298381">
    <property type="component" value="Unassembled WGS sequence"/>
</dbReference>
<evidence type="ECO:0000256" key="2">
    <source>
        <dbReference type="ARBA" id="ARBA00022723"/>
    </source>
</evidence>
<comment type="cofactor">
    <cofactor evidence="1">
        <name>[4Fe-4S] cluster</name>
        <dbReference type="ChEBI" id="CHEBI:49883"/>
    </cofactor>
</comment>
<evidence type="ECO:0000256" key="4">
    <source>
        <dbReference type="ARBA" id="ARBA00023014"/>
    </source>
</evidence>
<dbReference type="InterPro" id="IPR018709">
    <property type="entry name" value="CoA_activase_DUF2229"/>
</dbReference>
<feature type="domain" description="DUF2229" evidence="6">
    <location>
        <begin position="655"/>
        <end position="873"/>
    </location>
</feature>
<dbReference type="GO" id="GO:0046872">
    <property type="term" value="F:metal ion binding"/>
    <property type="evidence" value="ECO:0007669"/>
    <property type="project" value="UniProtKB-KW"/>
</dbReference>